<feature type="compositionally biased region" description="Basic and acidic residues" evidence="1">
    <location>
        <begin position="959"/>
        <end position="974"/>
    </location>
</feature>
<comment type="caution">
    <text evidence="2">The sequence shown here is derived from an EMBL/GenBank/DDBJ whole genome shotgun (WGS) entry which is preliminary data.</text>
</comment>
<feature type="compositionally biased region" description="Low complexity" evidence="1">
    <location>
        <begin position="633"/>
        <end position="658"/>
    </location>
</feature>
<dbReference type="EMBL" id="RYZI01000325">
    <property type="protein sequence ID" value="RWA06572.1"/>
    <property type="molecule type" value="Genomic_DNA"/>
</dbReference>
<feature type="compositionally biased region" description="Polar residues" evidence="1">
    <location>
        <begin position="515"/>
        <end position="537"/>
    </location>
</feature>
<dbReference type="STRING" id="363999.A0A439CWJ1"/>
<feature type="region of interest" description="Disordered" evidence="1">
    <location>
        <begin position="1"/>
        <end position="36"/>
    </location>
</feature>
<feature type="region of interest" description="Disordered" evidence="1">
    <location>
        <begin position="709"/>
        <end position="974"/>
    </location>
</feature>
<feature type="compositionally biased region" description="Low complexity" evidence="1">
    <location>
        <begin position="781"/>
        <end position="796"/>
    </location>
</feature>
<sequence length="974" mass="107949">MKGFKKDFPRHRRRARSEDIGSKQPLPSPDLIPANREDGSALETLSLFRGSPHVRSLSIRVTVKFGEPLNYAHTQDYEASSSLQPTEELCEALIRRVDHCSKELITRKDSSALDRTGTDGLAKPLRYEIQVQLLRNEIGTGTESWASRTLRSYQKQPLGAEAAREVILSTHYMVGLFLRHHDDAFVWKDGPVREDPVQEQKTFPYRPGRVQPLTSIPRSYFIEKQQDFESIPGYTVRLSFTSQNHHRTPSQWHETVEVNSQQLSPLTLTSAENLFFDACYAVDGVFQSERREFEALQKSCASHSGCQHCRPHDGDGIEMLLSVKNNVGPLFDNLERTTWAHVNVFWKDRATDCVAFVEKAKAAIAQVRLDTDESISRMNDFEFYIIELRGRGWTIDEPLAFTLSPETCLCQRTVESLLDRLQTGVADVLRGNAIAVRMTARKRGHFILHKTLVAREPIEKPGKKSRKTKAYVLDRLKQRIERDIEMVCKDTCTIVIRDTDTPRPSRPVSAPPRDYTSSNGLMESRRLSGSTTQSQKPTDNEPDTSVERLGSRGSELLETPELSGTSPSNPQQQWARVTRDPATGARLFPLVPGRHSSYEVATTDSRESTTRHNNFSRDGETETSFDLSISYGKSNTTTTQTTSDSSTSDTGKESTGTSVTESQRYGRPRHNTEGSTISMPRTPDLDFGGSPSIRSSVLMTPNVYEPVTTHELDVTQSSTPEVESGEIDGKGKVSSFLRKLYAQGAPSSPTPRLGSRDGSVTSAISQTRSVRKEQSLNISGSKATRSSETEASSQAEAKPKGPSIVKPTGDTVLVEPITEQETPTEEESQLSPETETGVFSQSKPEFDFSSPLSDTPSENSEVIEASLPAAEKSNAVVSPREQQEKTSPDPAEEDGDYLVIGPEASTRPEPAALQNRHHKSFGSAGYLGSFHEPRFHGVGLRQALVGSSTPPSRPLSRFGHPEGEPEQKRPETAA</sequence>
<proteinExistence type="predicted"/>
<keyword evidence="3" id="KW-1185">Reference proteome</keyword>
<evidence type="ECO:0000256" key="1">
    <source>
        <dbReference type="SAM" id="MobiDB-lite"/>
    </source>
</evidence>
<evidence type="ECO:0000313" key="2">
    <source>
        <dbReference type="EMBL" id="RWA06572.1"/>
    </source>
</evidence>
<name>A0A439CWJ1_9PEZI</name>
<feature type="compositionally biased region" description="Basic and acidic residues" evidence="1">
    <location>
        <begin position="604"/>
        <end position="620"/>
    </location>
</feature>
<accession>A0A439CWJ1</accession>
<reference evidence="2 3" key="1">
    <citation type="submission" date="2018-12" db="EMBL/GenBank/DDBJ databases">
        <title>Draft genome sequence of Xylaria grammica IHI A82.</title>
        <authorList>
            <person name="Buettner E."/>
            <person name="Kellner H."/>
        </authorList>
    </citation>
    <scope>NUCLEOTIDE SEQUENCE [LARGE SCALE GENOMIC DNA]</scope>
    <source>
        <strain evidence="2 3">IHI A82</strain>
    </source>
</reference>
<feature type="compositionally biased region" description="Polar residues" evidence="1">
    <location>
        <begin position="758"/>
        <end position="768"/>
    </location>
</feature>
<gene>
    <name evidence="2" type="ORF">EKO27_g8537</name>
</gene>
<protein>
    <recommendedName>
        <fullName evidence="4">Pt repeat family protein</fullName>
    </recommendedName>
</protein>
<evidence type="ECO:0000313" key="3">
    <source>
        <dbReference type="Proteomes" id="UP000286045"/>
    </source>
</evidence>
<evidence type="ECO:0008006" key="4">
    <source>
        <dbReference type="Google" id="ProtNLM"/>
    </source>
</evidence>
<feature type="region of interest" description="Disordered" evidence="1">
    <location>
        <begin position="498"/>
        <end position="693"/>
    </location>
</feature>
<organism evidence="2 3">
    <name type="scientific">Xylaria grammica</name>
    <dbReference type="NCBI Taxonomy" id="363999"/>
    <lineage>
        <taxon>Eukaryota</taxon>
        <taxon>Fungi</taxon>
        <taxon>Dikarya</taxon>
        <taxon>Ascomycota</taxon>
        <taxon>Pezizomycotina</taxon>
        <taxon>Sordariomycetes</taxon>
        <taxon>Xylariomycetidae</taxon>
        <taxon>Xylariales</taxon>
        <taxon>Xylariaceae</taxon>
        <taxon>Xylaria</taxon>
    </lineage>
</organism>
<feature type="compositionally biased region" description="Polar residues" evidence="1">
    <location>
        <begin position="562"/>
        <end position="575"/>
    </location>
</feature>
<dbReference type="AlphaFoldDB" id="A0A439CWJ1"/>
<feature type="compositionally biased region" description="Polar residues" evidence="1">
    <location>
        <begin position="850"/>
        <end position="860"/>
    </location>
</feature>
<dbReference type="Proteomes" id="UP000286045">
    <property type="component" value="Unassembled WGS sequence"/>
</dbReference>